<gene>
    <name evidence="1" type="ORF">GA0070617_1806</name>
</gene>
<accession>A0A1C6UCE3</accession>
<evidence type="ECO:0000313" key="1">
    <source>
        <dbReference type="EMBL" id="SCL51529.1"/>
    </source>
</evidence>
<dbReference type="EMBL" id="FMIA01000002">
    <property type="protein sequence ID" value="SCL51529.1"/>
    <property type="molecule type" value="Genomic_DNA"/>
</dbReference>
<reference evidence="1 2" key="1">
    <citation type="submission" date="2016-06" db="EMBL/GenBank/DDBJ databases">
        <authorList>
            <person name="Kjaerup R.B."/>
            <person name="Dalgaard T.S."/>
            <person name="Juul-Madsen H.R."/>
        </authorList>
    </citation>
    <scope>NUCLEOTIDE SEQUENCE [LARGE SCALE GENOMIC DNA]</scope>
    <source>
        <strain evidence="1 2">DSM 45577</strain>
    </source>
</reference>
<protein>
    <submittedName>
        <fullName evidence="1">Uncharacterized protein</fullName>
    </submittedName>
</protein>
<dbReference type="RefSeq" id="WP_175440473.1">
    <property type="nucleotide sequence ID" value="NZ_BMMJ01000001.1"/>
</dbReference>
<name>A0A1C6UCE3_9ACTN</name>
<proteinExistence type="predicted"/>
<sequence>MSVVTTERLVVRDWTDSHAGPYGTWAVEVRDTAVVVGAELETFVRQNPDGA</sequence>
<dbReference type="Proteomes" id="UP000198937">
    <property type="component" value="Unassembled WGS sequence"/>
</dbReference>
<evidence type="ECO:0000313" key="2">
    <source>
        <dbReference type="Proteomes" id="UP000198937"/>
    </source>
</evidence>
<organism evidence="1 2">
    <name type="scientific">Micromonospora yangpuensis</name>
    <dbReference type="NCBI Taxonomy" id="683228"/>
    <lineage>
        <taxon>Bacteria</taxon>
        <taxon>Bacillati</taxon>
        <taxon>Actinomycetota</taxon>
        <taxon>Actinomycetes</taxon>
        <taxon>Micromonosporales</taxon>
        <taxon>Micromonosporaceae</taxon>
        <taxon>Micromonospora</taxon>
    </lineage>
</organism>
<keyword evidence="2" id="KW-1185">Reference proteome</keyword>
<dbReference type="AlphaFoldDB" id="A0A1C6UCE3"/>